<evidence type="ECO:0000313" key="1">
    <source>
        <dbReference type="EMBL" id="KAH7845820.1"/>
    </source>
</evidence>
<dbReference type="Proteomes" id="UP000828048">
    <property type="component" value="Chromosome 5"/>
</dbReference>
<proteinExistence type="predicted"/>
<comment type="caution">
    <text evidence="1">The sequence shown here is derived from an EMBL/GenBank/DDBJ whole genome shotgun (WGS) entry which is preliminary data.</text>
</comment>
<evidence type="ECO:0000313" key="2">
    <source>
        <dbReference type="Proteomes" id="UP000828048"/>
    </source>
</evidence>
<reference evidence="1 2" key="1">
    <citation type="journal article" date="2021" name="Hortic Res">
        <title>High-quality reference genome and annotation aids understanding of berry development for evergreen blueberry (Vaccinium darrowii).</title>
        <authorList>
            <person name="Yu J."/>
            <person name="Hulse-Kemp A.M."/>
            <person name="Babiker E."/>
            <person name="Staton M."/>
        </authorList>
    </citation>
    <scope>NUCLEOTIDE SEQUENCE [LARGE SCALE GENOMIC DNA]</scope>
    <source>
        <strain evidence="2">cv. NJ 8807/NJ 8810</strain>
        <tissue evidence="1">Young leaf</tissue>
    </source>
</reference>
<sequence>MINQLSRHYDSKLASLAGRPTTHVLTSKRERKRGQRNQTTKKPIRTRRRSRSIPEKKASHGQGSSTERLSLGPYTRVYSNICSATKEYPTKDFGTSRLMEISRVINSSKHVRSLGRTSGNCKEKNCLSRVSADATVNKRKNKSATHSLCRHYQLLVFDPDAMDGVEDMTSFWMEESEELLYVPMKMKRKSRTKKMEFVGWGSKPLIEFLQSIGKDSSKPRSQYEVTSIINDYINTNNLIHPQKKKRVMCDERLCYLFGKKSVVRIKIYDLLEAHFAENQDESDDEFFYSSEENDENMMMVREQQKAAVSDRKNLHQRKKVMEIPKSCFAAIILANIKLVYLKRSLVQDLLKDPETFEGKLVGSFVRVKCDPNDLFQKNSHQLLQVTGVSKASGTDISCTNILVEVSNMMKDICISMLSDDNFSEEECEDLRQRVKSGSLKRPTAVEFQQKAQMLHEDITKHWLVRELNLLQNLIDRANEKGWRKELDEYLKKKQLLQTPCEQSRLLLEIPDVIADEIEEEARPQEGNNASPKSIFWEAIEISGHDLVSNQTLLTQNSDSADAAASGSADMATSSTVTLCDSPLAREENRYFSSGYVSDRKQDDPPAQFVEQQESKKACRMVDKQIVANQVIEVLDDDSEEDEGRPGCGDLSLNEHNPGSLIWHYMDPRGNVQGPFSLESLKCWGDANYFPPDFKVWKVGQMQDEAVLLTDVLLQMFSNSLE</sequence>
<organism evidence="1 2">
    <name type="scientific">Vaccinium darrowii</name>
    <dbReference type="NCBI Taxonomy" id="229202"/>
    <lineage>
        <taxon>Eukaryota</taxon>
        <taxon>Viridiplantae</taxon>
        <taxon>Streptophyta</taxon>
        <taxon>Embryophyta</taxon>
        <taxon>Tracheophyta</taxon>
        <taxon>Spermatophyta</taxon>
        <taxon>Magnoliopsida</taxon>
        <taxon>eudicotyledons</taxon>
        <taxon>Gunneridae</taxon>
        <taxon>Pentapetalae</taxon>
        <taxon>asterids</taxon>
        <taxon>Ericales</taxon>
        <taxon>Ericaceae</taxon>
        <taxon>Vaccinioideae</taxon>
        <taxon>Vaccinieae</taxon>
        <taxon>Vaccinium</taxon>
    </lineage>
</organism>
<protein>
    <submittedName>
        <fullName evidence="1">Uncharacterized protein</fullName>
    </submittedName>
</protein>
<accession>A0ACB7XYT4</accession>
<dbReference type="EMBL" id="CM037155">
    <property type="protein sequence ID" value="KAH7845820.1"/>
    <property type="molecule type" value="Genomic_DNA"/>
</dbReference>
<keyword evidence="2" id="KW-1185">Reference proteome</keyword>
<name>A0ACB7XYT4_9ERIC</name>
<gene>
    <name evidence="1" type="ORF">Vadar_006441</name>
</gene>